<dbReference type="Gene3D" id="2.40.420.20">
    <property type="match status" value="1"/>
</dbReference>
<dbReference type="PANTHER" id="PTHR30469">
    <property type="entry name" value="MULTIDRUG RESISTANCE PROTEIN MDTA"/>
    <property type="match status" value="1"/>
</dbReference>
<evidence type="ECO:0000259" key="9">
    <source>
        <dbReference type="Pfam" id="PF25967"/>
    </source>
</evidence>
<organism evidence="10 11">
    <name type="scientific">Alginatibacterium sediminis</name>
    <dbReference type="NCBI Taxonomy" id="2164068"/>
    <lineage>
        <taxon>Bacteria</taxon>
        <taxon>Pseudomonadati</taxon>
        <taxon>Pseudomonadota</taxon>
        <taxon>Gammaproteobacteria</taxon>
        <taxon>Alteromonadales</taxon>
        <taxon>Alteromonadaceae</taxon>
        <taxon>Alginatibacterium</taxon>
    </lineage>
</organism>
<dbReference type="GO" id="GO:1990961">
    <property type="term" value="P:xenobiotic detoxification by transmembrane export across the plasma membrane"/>
    <property type="evidence" value="ECO:0007669"/>
    <property type="project" value="InterPro"/>
</dbReference>
<keyword evidence="4 5" id="KW-0175">Coiled coil</keyword>
<dbReference type="InterPro" id="IPR058625">
    <property type="entry name" value="MdtA-like_BSH"/>
</dbReference>
<feature type="region of interest" description="Disordered" evidence="6">
    <location>
        <begin position="383"/>
        <end position="414"/>
    </location>
</feature>
<evidence type="ECO:0000313" key="11">
    <source>
        <dbReference type="Proteomes" id="UP000286482"/>
    </source>
</evidence>
<evidence type="ECO:0000256" key="2">
    <source>
        <dbReference type="ARBA" id="ARBA00009477"/>
    </source>
</evidence>
<dbReference type="Pfam" id="PF25967">
    <property type="entry name" value="RND-MFP_C"/>
    <property type="match status" value="1"/>
</dbReference>
<comment type="subcellular location">
    <subcellularLocation>
        <location evidence="1">Cell membrane</location>
    </subcellularLocation>
</comment>
<evidence type="ECO:0000259" key="8">
    <source>
        <dbReference type="Pfam" id="PF25944"/>
    </source>
</evidence>
<dbReference type="SUPFAM" id="SSF111369">
    <property type="entry name" value="HlyD-like secretion proteins"/>
    <property type="match status" value="1"/>
</dbReference>
<dbReference type="GO" id="GO:0015562">
    <property type="term" value="F:efflux transmembrane transporter activity"/>
    <property type="evidence" value="ECO:0007669"/>
    <property type="project" value="TreeGrafter"/>
</dbReference>
<dbReference type="Pfam" id="PF25917">
    <property type="entry name" value="BSH_RND"/>
    <property type="match status" value="1"/>
</dbReference>
<name>A0A420EH26_9ALTE</name>
<feature type="coiled-coil region" evidence="5">
    <location>
        <begin position="146"/>
        <end position="180"/>
    </location>
</feature>
<dbReference type="GO" id="GO:1990195">
    <property type="term" value="C:macrolide transmembrane transporter complex"/>
    <property type="evidence" value="ECO:0007669"/>
    <property type="project" value="InterPro"/>
</dbReference>
<protein>
    <submittedName>
        <fullName evidence="10">Efflux RND transporter periplasmic adaptor subunit</fullName>
    </submittedName>
</protein>
<gene>
    <name evidence="10" type="ORF">DBZ36_05825</name>
</gene>
<dbReference type="GO" id="GO:0019898">
    <property type="term" value="C:extrinsic component of membrane"/>
    <property type="evidence" value="ECO:0007669"/>
    <property type="project" value="InterPro"/>
</dbReference>
<dbReference type="PANTHER" id="PTHR30469:SF33">
    <property type="entry name" value="SLR1207 PROTEIN"/>
    <property type="match status" value="1"/>
</dbReference>
<sequence length="414" mass="44197">MIKHLKTTVVSLLVITGIATGLGYQYSMAKPVETQFTTDQVRRGDLETVVLTNGVIYPSKLVSVGAQVSGMISKIDVQLGDEMKQGDLIAEIDNLTQQNALKEAQASLKSINAQYTAKQAEIKVAIAEYVRNQKMLATGTTSQSSFDTAESTLAVYRAELDQLNAEKEKSIINVNNAELNLGYTSIASPIDGTVIYVSVEEGQTVNNNQGTPSIIELAQLDTMTIKAQVSEADIINVKSGQEAYFSILGASGKSFRGVLRAIEPGPTLLTGDDSDLRIGDDEAIYYNALFDVENPNQVLRIGMTAQVSIVLESVKDALLVPSQVLILKQGTQDSYQIPVLNNQQLEYRNVEVGMNNKVYAQILSGLSEGDQVVIGESTKSNQTASSFSLTGSTSMLGQGAGGPGAGGPGQGMRL</sequence>
<dbReference type="InterPro" id="IPR006143">
    <property type="entry name" value="RND_pump_MFP"/>
</dbReference>
<dbReference type="EMBL" id="RAQO01000004">
    <property type="protein sequence ID" value="RKF19968.1"/>
    <property type="molecule type" value="Genomic_DNA"/>
</dbReference>
<feature type="domain" description="Multidrug resistance protein MdtA-like beta-barrel" evidence="8">
    <location>
        <begin position="222"/>
        <end position="311"/>
    </location>
</feature>
<keyword evidence="3" id="KW-0813">Transport</keyword>
<keyword evidence="11" id="KW-1185">Reference proteome</keyword>
<dbReference type="AlphaFoldDB" id="A0A420EH26"/>
<dbReference type="InterPro" id="IPR058626">
    <property type="entry name" value="MdtA-like_b-barrel"/>
</dbReference>
<dbReference type="GO" id="GO:0030313">
    <property type="term" value="C:cell envelope"/>
    <property type="evidence" value="ECO:0007669"/>
    <property type="project" value="UniProtKB-SubCell"/>
</dbReference>
<evidence type="ECO:0000313" key="10">
    <source>
        <dbReference type="EMBL" id="RKF19968.1"/>
    </source>
</evidence>
<evidence type="ECO:0000256" key="5">
    <source>
        <dbReference type="SAM" id="Coils"/>
    </source>
</evidence>
<dbReference type="Pfam" id="PF25944">
    <property type="entry name" value="Beta-barrel_RND"/>
    <property type="match status" value="1"/>
</dbReference>
<proteinExistence type="inferred from homology"/>
<dbReference type="Gene3D" id="2.40.30.170">
    <property type="match status" value="1"/>
</dbReference>
<comment type="caution">
    <text evidence="10">The sequence shown here is derived from an EMBL/GenBank/DDBJ whole genome shotgun (WGS) entry which is preliminary data.</text>
</comment>
<dbReference type="Gene3D" id="2.40.50.100">
    <property type="match status" value="1"/>
</dbReference>
<evidence type="ECO:0000256" key="3">
    <source>
        <dbReference type="ARBA" id="ARBA00022448"/>
    </source>
</evidence>
<dbReference type="Gene3D" id="6.10.140.1990">
    <property type="match status" value="1"/>
</dbReference>
<dbReference type="RefSeq" id="WP_120353972.1">
    <property type="nucleotide sequence ID" value="NZ_RAQO01000004.1"/>
</dbReference>
<feature type="compositionally biased region" description="Polar residues" evidence="6">
    <location>
        <begin position="383"/>
        <end position="396"/>
    </location>
</feature>
<reference evidence="10 11" key="1">
    <citation type="submission" date="2018-09" db="EMBL/GenBank/DDBJ databases">
        <authorList>
            <person name="Wang Z."/>
        </authorList>
    </citation>
    <scope>NUCLEOTIDE SEQUENCE [LARGE SCALE GENOMIC DNA]</scope>
    <source>
        <strain evidence="10 11">ALS 81</strain>
    </source>
</reference>
<dbReference type="Proteomes" id="UP000286482">
    <property type="component" value="Unassembled WGS sequence"/>
</dbReference>
<dbReference type="GO" id="GO:1990281">
    <property type="term" value="C:efflux pump complex"/>
    <property type="evidence" value="ECO:0007669"/>
    <property type="project" value="TreeGrafter"/>
</dbReference>
<evidence type="ECO:0000259" key="7">
    <source>
        <dbReference type="Pfam" id="PF25917"/>
    </source>
</evidence>
<evidence type="ECO:0000256" key="1">
    <source>
        <dbReference type="ARBA" id="ARBA00004236"/>
    </source>
</evidence>
<dbReference type="InterPro" id="IPR030190">
    <property type="entry name" value="MacA_alpha-hairpin_sf"/>
</dbReference>
<evidence type="ECO:0000256" key="6">
    <source>
        <dbReference type="SAM" id="MobiDB-lite"/>
    </source>
</evidence>
<evidence type="ECO:0000256" key="4">
    <source>
        <dbReference type="ARBA" id="ARBA00023054"/>
    </source>
</evidence>
<feature type="domain" description="Multidrug resistance protein MdtA-like barrel-sandwich hybrid" evidence="7">
    <location>
        <begin position="61"/>
        <end position="215"/>
    </location>
</feature>
<comment type="similarity">
    <text evidence="2">Belongs to the membrane fusion protein (MFP) (TC 8.A.1) family.</text>
</comment>
<dbReference type="InterPro" id="IPR058627">
    <property type="entry name" value="MdtA-like_C"/>
</dbReference>
<dbReference type="OrthoDB" id="9791520at2"/>
<dbReference type="NCBIfam" id="TIGR01730">
    <property type="entry name" value="RND_mfp"/>
    <property type="match status" value="1"/>
</dbReference>
<feature type="domain" description="Multidrug resistance protein MdtA-like C-terminal permuted SH3" evidence="9">
    <location>
        <begin position="316"/>
        <end position="376"/>
    </location>
</feature>
<feature type="compositionally biased region" description="Gly residues" evidence="6">
    <location>
        <begin position="398"/>
        <end position="414"/>
    </location>
</feature>
<accession>A0A420EH26</accession>